<gene>
    <name evidence="2" type="ORF">NX722_00050</name>
    <name evidence="3" type="ORF">NX722_28315</name>
</gene>
<evidence type="ECO:0000259" key="1">
    <source>
        <dbReference type="Pfam" id="PF13274"/>
    </source>
</evidence>
<name>A0ABT3MNX6_9GAMM</name>
<dbReference type="Pfam" id="PF13274">
    <property type="entry name" value="SocA_Panacea"/>
    <property type="match status" value="1"/>
</dbReference>
<dbReference type="RefSeq" id="WP_262566155.1">
    <property type="nucleotide sequence ID" value="NZ_CP103299.1"/>
</dbReference>
<dbReference type="Proteomes" id="UP001209854">
    <property type="component" value="Unassembled WGS sequence"/>
</dbReference>
<dbReference type="EMBL" id="JAPFCC010000002">
    <property type="protein sequence ID" value="MCW7556471.1"/>
    <property type="molecule type" value="Genomic_DNA"/>
</dbReference>
<comment type="caution">
    <text evidence="2">The sequence shown here is derived from an EMBL/GenBank/DDBJ whole genome shotgun (WGS) entry which is preliminary data.</text>
</comment>
<accession>A0ABT3MNX6</accession>
<keyword evidence="4" id="KW-1185">Reference proteome</keyword>
<dbReference type="InterPro" id="IPR025272">
    <property type="entry name" value="SocA_Panacea"/>
</dbReference>
<organism evidence="2 4">
    <name type="scientific">Endozoicomonas gorgoniicola</name>
    <dbReference type="NCBI Taxonomy" id="1234144"/>
    <lineage>
        <taxon>Bacteria</taxon>
        <taxon>Pseudomonadati</taxon>
        <taxon>Pseudomonadota</taxon>
        <taxon>Gammaproteobacteria</taxon>
        <taxon>Oceanospirillales</taxon>
        <taxon>Endozoicomonadaceae</taxon>
        <taxon>Endozoicomonas</taxon>
    </lineage>
</organism>
<protein>
    <submittedName>
        <fullName evidence="2">Panacea domain-containing protein</fullName>
    </submittedName>
</protein>
<evidence type="ECO:0000313" key="2">
    <source>
        <dbReference type="EMBL" id="MCW7551077.1"/>
    </source>
</evidence>
<sequence length="185" mass="21275">MFNDRLAAQMAAYFLLRNRGRMSVLKLMKLLYLADRESMERYGYPISYDLMVSLDHGPVLSRTLNHINDSAPSSVDGWKDWIGDRAGYEVDLRKDKITLTDLDELSKADVSVLQAVWDKFGHMHKYDLSDYTHDECPEWQDPKGSSLPLRYKDVFQALGKSPEEAEELQAEIYSKQSVDDIFASL</sequence>
<dbReference type="EMBL" id="JAPFCC010000001">
    <property type="protein sequence ID" value="MCW7551077.1"/>
    <property type="molecule type" value="Genomic_DNA"/>
</dbReference>
<proteinExistence type="predicted"/>
<feature type="domain" description="Antitoxin SocA-like Panacea" evidence="1">
    <location>
        <begin position="27"/>
        <end position="140"/>
    </location>
</feature>
<reference evidence="2 4" key="1">
    <citation type="submission" date="2022-10" db="EMBL/GenBank/DDBJ databases">
        <title>High-quality genome sequences of two octocoral-associated bacteria, Endozoicomonas euniceicola EF212 and Endozoicomonas gorgoniicola PS125.</title>
        <authorList>
            <person name="Chiou Y.-J."/>
            <person name="Chen Y.-H."/>
        </authorList>
    </citation>
    <scope>NUCLEOTIDE SEQUENCE [LARGE SCALE GENOMIC DNA]</scope>
    <source>
        <strain evidence="2 4">PS125</strain>
    </source>
</reference>
<evidence type="ECO:0000313" key="4">
    <source>
        <dbReference type="Proteomes" id="UP001209854"/>
    </source>
</evidence>
<evidence type="ECO:0000313" key="3">
    <source>
        <dbReference type="EMBL" id="MCW7556471.1"/>
    </source>
</evidence>